<name>A0ABY6NXA2_9NOCA</name>
<dbReference type="RefSeq" id="WP_265382131.1">
    <property type="nucleotide sequence ID" value="NZ_CP110615.1"/>
</dbReference>
<gene>
    <name evidence="2" type="ORF">RHODO2019_12640</name>
</gene>
<organism evidence="2 3">
    <name type="scientific">Rhodococcus antarcticus</name>
    <dbReference type="NCBI Taxonomy" id="2987751"/>
    <lineage>
        <taxon>Bacteria</taxon>
        <taxon>Bacillati</taxon>
        <taxon>Actinomycetota</taxon>
        <taxon>Actinomycetes</taxon>
        <taxon>Mycobacteriales</taxon>
        <taxon>Nocardiaceae</taxon>
        <taxon>Rhodococcus</taxon>
    </lineage>
</organism>
<feature type="transmembrane region" description="Helical" evidence="1">
    <location>
        <begin position="75"/>
        <end position="95"/>
    </location>
</feature>
<keyword evidence="1" id="KW-0472">Membrane</keyword>
<sequence>MTALLLAALGLGLAGMDPAGALVGAATLAAGARRRTVLVYGLVVLGGSAAMGATLSLTVGLRLRSLDLLGLLPRGGLGALVEVLLGASLLGWAGWRRRPAVAGPARAGRSGLVPVLGLGLAYASLSLADPTFAAMVVLAGRGQAVVEVVLAHVMWSLTSQLPLVVLLVAVVAGVHDGAVTWFRRGWARVSPVLHRVVTAVLLVAGGLLLADAVLFLATGRFAVG</sequence>
<feature type="transmembrane region" description="Helical" evidence="1">
    <location>
        <begin position="115"/>
        <end position="138"/>
    </location>
</feature>
<keyword evidence="3" id="KW-1185">Reference proteome</keyword>
<dbReference type="EMBL" id="CP110615">
    <property type="protein sequence ID" value="UZJ24024.1"/>
    <property type="molecule type" value="Genomic_DNA"/>
</dbReference>
<keyword evidence="1" id="KW-0812">Transmembrane</keyword>
<evidence type="ECO:0000313" key="2">
    <source>
        <dbReference type="EMBL" id="UZJ24024.1"/>
    </source>
</evidence>
<dbReference type="Proteomes" id="UP001164965">
    <property type="component" value="Chromosome"/>
</dbReference>
<reference evidence="2" key="1">
    <citation type="submission" date="2022-10" db="EMBL/GenBank/DDBJ databases">
        <title>Rhodococcus sp.75.</title>
        <authorList>
            <person name="Sun M."/>
        </authorList>
    </citation>
    <scope>NUCLEOTIDE SEQUENCE</scope>
    <source>
        <strain evidence="2">75</strain>
    </source>
</reference>
<evidence type="ECO:0000313" key="3">
    <source>
        <dbReference type="Proteomes" id="UP001164965"/>
    </source>
</evidence>
<feature type="transmembrane region" description="Helical" evidence="1">
    <location>
        <begin position="192"/>
        <end position="217"/>
    </location>
</feature>
<protein>
    <recommendedName>
        <fullName evidence="4">Sap-like sulfolipid-1-addressing protein</fullName>
    </recommendedName>
</protein>
<accession>A0ABY6NXA2</accession>
<evidence type="ECO:0008006" key="4">
    <source>
        <dbReference type="Google" id="ProtNLM"/>
    </source>
</evidence>
<proteinExistence type="predicted"/>
<evidence type="ECO:0000256" key="1">
    <source>
        <dbReference type="SAM" id="Phobius"/>
    </source>
</evidence>
<keyword evidence="1" id="KW-1133">Transmembrane helix</keyword>
<feature type="transmembrane region" description="Helical" evidence="1">
    <location>
        <begin position="150"/>
        <end position="172"/>
    </location>
</feature>
<feature type="transmembrane region" description="Helical" evidence="1">
    <location>
        <begin position="37"/>
        <end position="63"/>
    </location>
</feature>